<proteinExistence type="predicted"/>
<evidence type="ECO:0000313" key="2">
    <source>
        <dbReference type="Proteomes" id="UP000282002"/>
    </source>
</evidence>
<evidence type="ECO:0008006" key="3">
    <source>
        <dbReference type="Google" id="ProtNLM"/>
    </source>
</evidence>
<dbReference type="AlphaFoldDB" id="A0A3S8U939"/>
<dbReference type="Proteomes" id="UP000282002">
    <property type="component" value="Chromosome"/>
</dbReference>
<organism evidence="1 2">
    <name type="scientific">Tabrizicola piscis</name>
    <dbReference type="NCBI Taxonomy" id="2494374"/>
    <lineage>
        <taxon>Bacteria</taxon>
        <taxon>Pseudomonadati</taxon>
        <taxon>Pseudomonadota</taxon>
        <taxon>Alphaproteobacteria</taxon>
        <taxon>Rhodobacterales</taxon>
        <taxon>Paracoccaceae</taxon>
        <taxon>Tabrizicola</taxon>
    </lineage>
</organism>
<keyword evidence="2" id="KW-1185">Reference proteome</keyword>
<accession>A0A3S8U939</accession>
<reference evidence="1 2" key="1">
    <citation type="submission" date="2018-12" db="EMBL/GenBank/DDBJ databases">
        <title>Complete genome sequencing of Tabrizicola sp. K13M18.</title>
        <authorList>
            <person name="Bae J.-W."/>
        </authorList>
    </citation>
    <scope>NUCLEOTIDE SEQUENCE [LARGE SCALE GENOMIC DNA]</scope>
    <source>
        <strain evidence="1 2">K13M18</strain>
    </source>
</reference>
<dbReference type="EMBL" id="CP034328">
    <property type="protein sequence ID" value="AZL60087.1"/>
    <property type="molecule type" value="Genomic_DNA"/>
</dbReference>
<dbReference type="KEGG" id="taw:EI545_15365"/>
<evidence type="ECO:0000313" key="1">
    <source>
        <dbReference type="EMBL" id="AZL60087.1"/>
    </source>
</evidence>
<dbReference type="Pfam" id="PF13376">
    <property type="entry name" value="OmdA"/>
    <property type="match status" value="1"/>
</dbReference>
<protein>
    <recommendedName>
        <fullName evidence="3">Bacteriocin-protection protein</fullName>
    </recommendedName>
</protein>
<sequence length="202" mass="21938">MIQTDRFQMIEAADAATLWHWLQAHHAQAESVWLVTWLKRPGAPYLSRDDVLDALIAWGWIDGIRRAQGYGGEEGGGAEGPGEGRTMQLISPRRHQRWTATYRARAERLIAEGRMADPGLAAIAAAKAAGTWDADPEVDALVIPEDLATALGVAAATFAGFAPSHRRNVLRWIAGAKTAPTRAKRIATVAALAREGKRVPQF</sequence>
<dbReference type="OrthoDB" id="9796999at2"/>
<name>A0A3S8U939_9RHOB</name>
<dbReference type="RefSeq" id="WP_125326282.1">
    <property type="nucleotide sequence ID" value="NZ_CP034328.1"/>
</dbReference>
<gene>
    <name evidence="1" type="ORF">EI545_15365</name>
</gene>